<evidence type="ECO:0000313" key="2">
    <source>
        <dbReference type="Proteomes" id="UP000305401"/>
    </source>
</evidence>
<gene>
    <name evidence="1" type="ORF">E5990_05510</name>
</gene>
<evidence type="ECO:0000313" key="1">
    <source>
        <dbReference type="EMBL" id="THG52103.1"/>
    </source>
</evidence>
<protein>
    <submittedName>
        <fullName evidence="1">Uncharacterized protein</fullName>
    </submittedName>
</protein>
<keyword evidence="2" id="KW-1185">Reference proteome</keyword>
<accession>A0AC61S621</accession>
<reference evidence="1" key="1">
    <citation type="submission" date="2019-04" db="EMBL/GenBank/DDBJ databases">
        <title>Microbes associate with the intestines of laboratory mice.</title>
        <authorList>
            <person name="Navarre W."/>
            <person name="Wong E."/>
            <person name="Huang K.C."/>
            <person name="Tropini C."/>
            <person name="Ng K."/>
            <person name="Yu B."/>
        </authorList>
    </citation>
    <scope>NUCLEOTIDE SEQUENCE</scope>
    <source>
        <strain evidence="1">NM86_A22</strain>
    </source>
</reference>
<comment type="caution">
    <text evidence="1">The sequence shown here is derived from an EMBL/GenBank/DDBJ whole genome shotgun (WGS) entry which is preliminary data.</text>
</comment>
<organism evidence="1 2">
    <name type="scientific">Muribaculum caecicola</name>
    <dbReference type="NCBI Taxonomy" id="3038144"/>
    <lineage>
        <taxon>Bacteria</taxon>
        <taxon>Pseudomonadati</taxon>
        <taxon>Bacteroidota</taxon>
        <taxon>Bacteroidia</taxon>
        <taxon>Bacteroidales</taxon>
        <taxon>Muribaculaceae</taxon>
        <taxon>Muribaculum</taxon>
    </lineage>
</organism>
<name>A0AC61S621_9BACT</name>
<dbReference type="EMBL" id="SSTG01000050">
    <property type="protein sequence ID" value="THG52103.1"/>
    <property type="molecule type" value="Genomic_DNA"/>
</dbReference>
<dbReference type="Proteomes" id="UP000305401">
    <property type="component" value="Unassembled WGS sequence"/>
</dbReference>
<proteinExistence type="predicted"/>
<sequence>MAIPVLTSCSDSDDQEEYYVRYSMGVKPGDEVFMSVMGTDGETIVQQTSYAPTVFYTVGPVHKGFEASMAGSVNGGHAAEYLKNGSHINIYCRKVIKLSE</sequence>